<feature type="transmembrane region" description="Helical" evidence="8">
    <location>
        <begin position="285"/>
        <end position="309"/>
    </location>
</feature>
<protein>
    <submittedName>
        <fullName evidence="9">Glycosyl transferase family 4</fullName>
    </submittedName>
</protein>
<evidence type="ECO:0000256" key="7">
    <source>
        <dbReference type="PIRSR" id="PIRSR600715-1"/>
    </source>
</evidence>
<evidence type="ECO:0000256" key="2">
    <source>
        <dbReference type="ARBA" id="ARBA00022475"/>
    </source>
</evidence>
<evidence type="ECO:0000256" key="5">
    <source>
        <dbReference type="ARBA" id="ARBA00022989"/>
    </source>
</evidence>
<evidence type="ECO:0000256" key="8">
    <source>
        <dbReference type="SAM" id="Phobius"/>
    </source>
</evidence>
<keyword evidence="4 8" id="KW-0812">Transmembrane</keyword>
<keyword evidence="3 9" id="KW-0808">Transferase</keyword>
<organism evidence="9 10">
    <name type="scientific">Actinomyces respiraculi</name>
    <dbReference type="NCBI Taxonomy" id="2744574"/>
    <lineage>
        <taxon>Bacteria</taxon>
        <taxon>Bacillati</taxon>
        <taxon>Actinomycetota</taxon>
        <taxon>Actinomycetes</taxon>
        <taxon>Actinomycetales</taxon>
        <taxon>Actinomycetaceae</taxon>
        <taxon>Actinomyces</taxon>
    </lineage>
</organism>
<keyword evidence="7" id="KW-0479">Metal-binding</keyword>
<dbReference type="GO" id="GO:0046872">
    <property type="term" value="F:metal ion binding"/>
    <property type="evidence" value="ECO:0007669"/>
    <property type="project" value="UniProtKB-KW"/>
</dbReference>
<keyword evidence="10" id="KW-1185">Reference proteome</keyword>
<dbReference type="GO" id="GO:0071555">
    <property type="term" value="P:cell wall organization"/>
    <property type="evidence" value="ECO:0007669"/>
    <property type="project" value="TreeGrafter"/>
</dbReference>
<dbReference type="InterPro" id="IPR000715">
    <property type="entry name" value="Glycosyl_transferase_4"/>
</dbReference>
<keyword evidence="6 8" id="KW-0472">Membrane</keyword>
<dbReference type="Proteomes" id="UP000594637">
    <property type="component" value="Chromosome"/>
</dbReference>
<feature type="transmembrane region" description="Helical" evidence="8">
    <location>
        <begin position="164"/>
        <end position="182"/>
    </location>
</feature>
<feature type="transmembrane region" description="Helical" evidence="8">
    <location>
        <begin position="116"/>
        <end position="133"/>
    </location>
</feature>
<keyword evidence="5 8" id="KW-1133">Transmembrane helix</keyword>
<dbReference type="PANTHER" id="PTHR22926:SF3">
    <property type="entry name" value="UNDECAPRENYL-PHOSPHATE ALPHA-N-ACETYLGLUCOSAMINYL 1-PHOSPHATE TRANSFERASE"/>
    <property type="match status" value="1"/>
</dbReference>
<keyword evidence="2" id="KW-1003">Cell membrane</keyword>
<feature type="transmembrane region" description="Helical" evidence="8">
    <location>
        <begin position="188"/>
        <end position="207"/>
    </location>
</feature>
<gene>
    <name evidence="9" type="ORF">ID810_03850</name>
</gene>
<accession>A0A7T0PX78</accession>
<dbReference type="KEGG" id="arep:ID810_03850"/>
<keyword evidence="7" id="KW-0460">Magnesium</keyword>
<comment type="cofactor">
    <cofactor evidence="7">
        <name>Mg(2+)</name>
        <dbReference type="ChEBI" id="CHEBI:18420"/>
    </cofactor>
</comment>
<evidence type="ECO:0000313" key="10">
    <source>
        <dbReference type="Proteomes" id="UP000594637"/>
    </source>
</evidence>
<dbReference type="Pfam" id="PF00953">
    <property type="entry name" value="Glycos_transf_4"/>
    <property type="match status" value="1"/>
</dbReference>
<dbReference type="EMBL" id="CP063989">
    <property type="protein sequence ID" value="QPL06534.1"/>
    <property type="molecule type" value="Genomic_DNA"/>
</dbReference>
<dbReference type="GO" id="GO:0016780">
    <property type="term" value="F:phosphotransferase activity, for other substituted phosphate groups"/>
    <property type="evidence" value="ECO:0007669"/>
    <property type="project" value="InterPro"/>
</dbReference>
<dbReference type="PANTHER" id="PTHR22926">
    <property type="entry name" value="PHOSPHO-N-ACETYLMURAMOYL-PENTAPEPTIDE-TRANSFERASE"/>
    <property type="match status" value="1"/>
</dbReference>
<feature type="binding site" evidence="7">
    <location>
        <position position="156"/>
    </location>
    <ligand>
        <name>Mg(2+)</name>
        <dbReference type="ChEBI" id="CHEBI:18420"/>
    </ligand>
</feature>
<evidence type="ECO:0000256" key="4">
    <source>
        <dbReference type="ARBA" id="ARBA00022692"/>
    </source>
</evidence>
<dbReference type="AlphaFoldDB" id="A0A7T0PX78"/>
<feature type="transmembrane region" description="Helical" evidence="8">
    <location>
        <begin position="315"/>
        <end position="335"/>
    </location>
</feature>
<dbReference type="GO" id="GO:0005886">
    <property type="term" value="C:plasma membrane"/>
    <property type="evidence" value="ECO:0007669"/>
    <property type="project" value="UniProtKB-SubCell"/>
</dbReference>
<feature type="transmembrane region" description="Helical" evidence="8">
    <location>
        <begin position="79"/>
        <end position="104"/>
    </location>
</feature>
<feature type="transmembrane region" description="Helical" evidence="8">
    <location>
        <begin position="6"/>
        <end position="30"/>
    </location>
</feature>
<comment type="subcellular location">
    <subcellularLocation>
        <location evidence="1">Cell membrane</location>
        <topology evidence="1">Multi-pass membrane protein</topology>
    </subcellularLocation>
</comment>
<evidence type="ECO:0000256" key="1">
    <source>
        <dbReference type="ARBA" id="ARBA00004651"/>
    </source>
</evidence>
<evidence type="ECO:0000256" key="3">
    <source>
        <dbReference type="ARBA" id="ARBA00022679"/>
    </source>
</evidence>
<evidence type="ECO:0000313" key="9">
    <source>
        <dbReference type="EMBL" id="QPL06534.1"/>
    </source>
</evidence>
<dbReference type="GO" id="GO:0044038">
    <property type="term" value="P:cell wall macromolecule biosynthetic process"/>
    <property type="evidence" value="ECO:0007669"/>
    <property type="project" value="TreeGrafter"/>
</dbReference>
<name>A0A7T0PX78_9ACTO</name>
<feature type="transmembrane region" description="Helical" evidence="8">
    <location>
        <begin position="51"/>
        <end position="73"/>
    </location>
</feature>
<dbReference type="GO" id="GO:0009103">
    <property type="term" value="P:lipopolysaccharide biosynthetic process"/>
    <property type="evidence" value="ECO:0007669"/>
    <property type="project" value="TreeGrafter"/>
</dbReference>
<proteinExistence type="predicted"/>
<reference evidence="9 10" key="1">
    <citation type="submission" date="2020-11" db="EMBL/GenBank/DDBJ databases">
        <title>Actinomyces sp. ZJ750.</title>
        <authorList>
            <person name="Zhou J."/>
        </authorList>
    </citation>
    <scope>NUCLEOTIDE SEQUENCE [LARGE SCALE GENOMIC DNA]</scope>
    <source>
        <strain evidence="9 10">ZJ750</strain>
    </source>
</reference>
<evidence type="ECO:0000256" key="6">
    <source>
        <dbReference type="ARBA" id="ARBA00023136"/>
    </source>
</evidence>
<sequence>MTVWWTVLVVGFVIAAAASAALTALLTPVLRRAGVVDVPGHRSLHHRPTPRGAGVALVLGAVAATAVTLVLTAGSQGPVLLMARIETVTLCVLFILAMTLVGLAEDLFSLPPSARLCLQIGLGLLMGLGVTWVTGAHLWWSLIVAGCAAGLVNVTNFMDGANGLAAGHAVVTGSWFVLVSVAHPVPGLGLVLVTVAGAAAGFLPFNVPRARLFLGDCGSYALGAAWSFAATMSLASAVPASVSVAPLLVLVADTGFTLFMRVRAGQRWYEPHRLHVYQRLVALGWPHWAVAGLVSAVAAACSLLAWGALTMNVQALGWVAMASLLLAYLRLPLWLGGEDPFRPTPAGVSR</sequence>
<feature type="binding site" evidence="7">
    <location>
        <position position="216"/>
    </location>
    <ligand>
        <name>Mg(2+)</name>
        <dbReference type="ChEBI" id="CHEBI:18420"/>
    </ligand>
</feature>